<sequence length="120" mass="12679">MSSPELLLAHADRATSSPPAPPVRSRTGTPRRGAPRPGRSGDPLLGAVTAVIRELGDARTTTSLDARQRRTIEAMLRDALPAHEPPTGAVSAVRVACTYLAAAVLEDAYFGLLTARDLLR</sequence>
<protein>
    <submittedName>
        <fullName evidence="2">Uncharacterized protein</fullName>
    </submittedName>
</protein>
<proteinExistence type="predicted"/>
<accession>A0ABS8PI39</accession>
<feature type="region of interest" description="Disordered" evidence="1">
    <location>
        <begin position="1"/>
        <end position="44"/>
    </location>
</feature>
<comment type="caution">
    <text evidence="2">The sequence shown here is derived from an EMBL/GenBank/DDBJ whole genome shotgun (WGS) entry which is preliminary data.</text>
</comment>
<keyword evidence="3" id="KW-1185">Reference proteome</keyword>
<name>A0ABS8PI39_9PSEU</name>
<dbReference type="EMBL" id="JAJNDB010000010">
    <property type="protein sequence ID" value="MCD2197943.1"/>
    <property type="molecule type" value="Genomic_DNA"/>
</dbReference>
<evidence type="ECO:0000313" key="3">
    <source>
        <dbReference type="Proteomes" id="UP001199469"/>
    </source>
</evidence>
<evidence type="ECO:0000313" key="2">
    <source>
        <dbReference type="EMBL" id="MCD2197943.1"/>
    </source>
</evidence>
<gene>
    <name evidence="2" type="ORF">LQ327_31690</name>
</gene>
<dbReference type="RefSeq" id="WP_230740416.1">
    <property type="nucleotide sequence ID" value="NZ_JAJNDB010000010.1"/>
</dbReference>
<feature type="compositionally biased region" description="Low complexity" evidence="1">
    <location>
        <begin position="24"/>
        <end position="43"/>
    </location>
</feature>
<organism evidence="2 3">
    <name type="scientific">Actinomycetospora endophytica</name>
    <dbReference type="NCBI Taxonomy" id="2291215"/>
    <lineage>
        <taxon>Bacteria</taxon>
        <taxon>Bacillati</taxon>
        <taxon>Actinomycetota</taxon>
        <taxon>Actinomycetes</taxon>
        <taxon>Pseudonocardiales</taxon>
        <taxon>Pseudonocardiaceae</taxon>
        <taxon>Actinomycetospora</taxon>
    </lineage>
</organism>
<reference evidence="2 3" key="1">
    <citation type="submission" date="2021-11" db="EMBL/GenBank/DDBJ databases">
        <title>Draft genome sequence of Actinomycetospora sp. SF1 isolated from the rhizosphere soil.</title>
        <authorList>
            <person name="Duangmal K."/>
            <person name="Chantavorakit T."/>
        </authorList>
    </citation>
    <scope>NUCLEOTIDE SEQUENCE [LARGE SCALE GENOMIC DNA]</scope>
    <source>
        <strain evidence="2 3">TBRC 5722</strain>
    </source>
</reference>
<dbReference type="Proteomes" id="UP001199469">
    <property type="component" value="Unassembled WGS sequence"/>
</dbReference>
<evidence type="ECO:0000256" key="1">
    <source>
        <dbReference type="SAM" id="MobiDB-lite"/>
    </source>
</evidence>